<evidence type="ECO:0000256" key="1">
    <source>
        <dbReference type="ARBA" id="ARBA00005199"/>
    </source>
</evidence>
<dbReference type="SUPFAM" id="SSF56784">
    <property type="entry name" value="HAD-like"/>
    <property type="match status" value="1"/>
</dbReference>
<keyword evidence="4" id="KW-0479">Metal-binding</keyword>
<evidence type="ECO:0000313" key="5">
    <source>
        <dbReference type="EMBL" id="KFI30594.1"/>
    </source>
</evidence>
<comment type="caution">
    <text evidence="5">The sequence shown here is derived from an EMBL/GenBank/DDBJ whole genome shotgun (WGS) entry which is preliminary data.</text>
</comment>
<accession>A0A086Y8J4</accession>
<keyword evidence="4" id="KW-0460">Magnesium</keyword>
<protein>
    <recommendedName>
        <fullName evidence="4">Trehalose 6-phosphate phosphatase</fullName>
        <ecNumber evidence="4">3.1.3.12</ecNumber>
    </recommendedName>
</protein>
<evidence type="ECO:0000256" key="2">
    <source>
        <dbReference type="ARBA" id="ARBA00008770"/>
    </source>
</evidence>
<keyword evidence="3 4" id="KW-0378">Hydrolase</keyword>
<evidence type="ECO:0000256" key="4">
    <source>
        <dbReference type="RuleBase" id="RU361117"/>
    </source>
</evidence>
<dbReference type="Pfam" id="PF02358">
    <property type="entry name" value="Trehalose_PPase"/>
    <property type="match status" value="1"/>
</dbReference>
<sequence length="265" mass="27714">MQISQTPPPVTDRDSLSDPVAAAEATLRSLPAVSDRWAMFLDIDGTLVDLADSPDSIVVEEELPARLTRLSSLLGGALALVTGRALLRAEAMFAPASLPIAGLHGAELRGADQPPPPHAYIAAKAEAARFAESHSGVLFEDKGLAFALHYRALPEAEAEVRREMAAALATAGDAFQLQSGKMVVELRPASGDKGTAVAAFLAQPAFQGRLPIAIGDDLTDEAMFRLVAERGGRGIRIGQTLEASAATERLPSPAALRALLAEIAP</sequence>
<dbReference type="InterPro" id="IPR023214">
    <property type="entry name" value="HAD_sf"/>
</dbReference>
<dbReference type="AlphaFoldDB" id="A0A086Y8J4"/>
<comment type="catalytic activity">
    <reaction evidence="4">
        <text>alpha,alpha-trehalose 6-phosphate + H2O = alpha,alpha-trehalose + phosphate</text>
        <dbReference type="Rhea" id="RHEA:23420"/>
        <dbReference type="ChEBI" id="CHEBI:15377"/>
        <dbReference type="ChEBI" id="CHEBI:16551"/>
        <dbReference type="ChEBI" id="CHEBI:43474"/>
        <dbReference type="ChEBI" id="CHEBI:58429"/>
        <dbReference type="EC" id="3.1.3.12"/>
    </reaction>
</comment>
<comment type="cofactor">
    <cofactor evidence="4">
        <name>Mg(2+)</name>
        <dbReference type="ChEBI" id="CHEBI:18420"/>
    </cofactor>
</comment>
<dbReference type="PANTHER" id="PTHR43768:SF3">
    <property type="entry name" value="TREHALOSE 6-PHOSPHATE PHOSPHATASE"/>
    <property type="match status" value="1"/>
</dbReference>
<evidence type="ECO:0000313" key="6">
    <source>
        <dbReference type="Proteomes" id="UP000028826"/>
    </source>
</evidence>
<dbReference type="GO" id="GO:0046872">
    <property type="term" value="F:metal ion binding"/>
    <property type="evidence" value="ECO:0007669"/>
    <property type="project" value="UniProtKB-KW"/>
</dbReference>
<dbReference type="STRING" id="195105.CN97_13700"/>
<dbReference type="GO" id="GO:0005992">
    <property type="term" value="P:trehalose biosynthetic process"/>
    <property type="evidence" value="ECO:0007669"/>
    <property type="project" value="UniProtKB-UniPathway"/>
</dbReference>
<name>A0A086Y8J4_9RHOB</name>
<evidence type="ECO:0000256" key="3">
    <source>
        <dbReference type="ARBA" id="ARBA00022801"/>
    </source>
</evidence>
<dbReference type="Gene3D" id="3.30.70.1020">
    <property type="entry name" value="Trehalose-6-phosphate phosphatase related protein, domain 2"/>
    <property type="match status" value="1"/>
</dbReference>
<organism evidence="5 6">
    <name type="scientific">Haematobacter massiliensis</name>
    <dbReference type="NCBI Taxonomy" id="195105"/>
    <lineage>
        <taxon>Bacteria</taxon>
        <taxon>Pseudomonadati</taxon>
        <taxon>Pseudomonadota</taxon>
        <taxon>Alphaproteobacteria</taxon>
        <taxon>Rhodobacterales</taxon>
        <taxon>Paracoccaceae</taxon>
        <taxon>Haematobacter</taxon>
    </lineage>
</organism>
<keyword evidence="6" id="KW-1185">Reference proteome</keyword>
<dbReference type="NCBIfam" id="TIGR01484">
    <property type="entry name" value="HAD-SF-IIB"/>
    <property type="match status" value="1"/>
</dbReference>
<dbReference type="EMBL" id="JGYG01000003">
    <property type="protein sequence ID" value="KFI30594.1"/>
    <property type="molecule type" value="Genomic_DNA"/>
</dbReference>
<proteinExistence type="inferred from homology"/>
<dbReference type="eggNOG" id="COG1877">
    <property type="taxonomic scope" value="Bacteria"/>
</dbReference>
<gene>
    <name evidence="5" type="ORF">CN97_13700</name>
</gene>
<dbReference type="Proteomes" id="UP000028826">
    <property type="component" value="Unassembled WGS sequence"/>
</dbReference>
<dbReference type="GO" id="GO:0004805">
    <property type="term" value="F:trehalose-phosphatase activity"/>
    <property type="evidence" value="ECO:0007669"/>
    <property type="project" value="UniProtKB-EC"/>
</dbReference>
<reference evidence="5 6" key="1">
    <citation type="submission" date="2014-03" db="EMBL/GenBank/DDBJ databases">
        <title>Genome of Haematobacter massiliensis CCUG 47968.</title>
        <authorList>
            <person name="Wang D."/>
            <person name="Wang G."/>
        </authorList>
    </citation>
    <scope>NUCLEOTIDE SEQUENCE [LARGE SCALE GENOMIC DNA]</scope>
    <source>
        <strain evidence="5 6">CCUG 47968</strain>
    </source>
</reference>
<comment type="function">
    <text evidence="4">Removes the phosphate from trehalose 6-phosphate to produce free trehalose.</text>
</comment>
<comment type="pathway">
    <text evidence="1 4">Glycan biosynthesis; trehalose biosynthesis.</text>
</comment>
<dbReference type="UniPathway" id="UPA00299"/>
<dbReference type="InterPro" id="IPR036412">
    <property type="entry name" value="HAD-like_sf"/>
</dbReference>
<dbReference type="Gene3D" id="3.40.50.1000">
    <property type="entry name" value="HAD superfamily/HAD-like"/>
    <property type="match status" value="1"/>
</dbReference>
<dbReference type="OrthoDB" id="9814913at2"/>
<dbReference type="InterPro" id="IPR044651">
    <property type="entry name" value="OTSB-like"/>
</dbReference>
<dbReference type="PANTHER" id="PTHR43768">
    <property type="entry name" value="TREHALOSE 6-PHOSPHATE PHOSPHATASE"/>
    <property type="match status" value="1"/>
</dbReference>
<dbReference type="InterPro" id="IPR003337">
    <property type="entry name" value="Trehalose_PPase"/>
</dbReference>
<comment type="similarity">
    <text evidence="2 4">Belongs to the trehalose phosphatase family.</text>
</comment>
<dbReference type="NCBIfam" id="TIGR00685">
    <property type="entry name" value="T6PP"/>
    <property type="match status" value="1"/>
</dbReference>
<dbReference type="InterPro" id="IPR006379">
    <property type="entry name" value="HAD-SF_hydro_IIB"/>
</dbReference>
<dbReference type="EC" id="3.1.3.12" evidence="4"/>